<reference evidence="3 4" key="1">
    <citation type="journal article" date="2023" name="BMC Biol.">
        <title>The compact genome of the sponge Oopsacas minuta (Hexactinellida) is lacking key metazoan core genes.</title>
        <authorList>
            <person name="Santini S."/>
            <person name="Schenkelaars Q."/>
            <person name="Jourda C."/>
            <person name="Duchesne M."/>
            <person name="Belahbib H."/>
            <person name="Rocher C."/>
            <person name="Selva M."/>
            <person name="Riesgo A."/>
            <person name="Vervoort M."/>
            <person name="Leys S.P."/>
            <person name="Kodjabachian L."/>
            <person name="Le Bivic A."/>
            <person name="Borchiellini C."/>
            <person name="Claverie J.M."/>
            <person name="Renard E."/>
        </authorList>
    </citation>
    <scope>NUCLEOTIDE SEQUENCE [LARGE SCALE GENOMIC DNA]</scope>
    <source>
        <strain evidence="3">SPO-2</strain>
    </source>
</reference>
<protein>
    <submittedName>
        <fullName evidence="3">KRR1 small subunit processome component-like</fullName>
    </submittedName>
</protein>
<feature type="domain" description="KRR1 small subunit processome component second KH" evidence="2">
    <location>
        <begin position="23"/>
        <end position="112"/>
    </location>
</feature>
<dbReference type="Pfam" id="PF21800">
    <property type="entry name" value="KH_KRR1_2nd"/>
    <property type="match status" value="1"/>
</dbReference>
<dbReference type="PANTHER" id="PTHR12581">
    <property type="entry name" value="HIV-1 REV BINDING PROTEIN 2, 3"/>
    <property type="match status" value="1"/>
</dbReference>
<organism evidence="3 4">
    <name type="scientific">Oopsacas minuta</name>
    <dbReference type="NCBI Taxonomy" id="111878"/>
    <lineage>
        <taxon>Eukaryota</taxon>
        <taxon>Metazoa</taxon>
        <taxon>Porifera</taxon>
        <taxon>Hexactinellida</taxon>
        <taxon>Hexasterophora</taxon>
        <taxon>Lyssacinosida</taxon>
        <taxon>Leucopsacidae</taxon>
        <taxon>Oopsacas</taxon>
    </lineage>
</organism>
<dbReference type="EMBL" id="JAKMXF010000111">
    <property type="protein sequence ID" value="KAI6657591.1"/>
    <property type="molecule type" value="Genomic_DNA"/>
</dbReference>
<proteinExistence type="predicted"/>
<dbReference type="InterPro" id="IPR048549">
    <property type="entry name" value="KRR1-like_KH2_euk"/>
</dbReference>
<evidence type="ECO:0000313" key="4">
    <source>
        <dbReference type="Proteomes" id="UP001165289"/>
    </source>
</evidence>
<keyword evidence="4" id="KW-1185">Reference proteome</keyword>
<dbReference type="Proteomes" id="UP001165289">
    <property type="component" value="Unassembled WGS sequence"/>
</dbReference>
<name>A0AAV7K8E5_9METZ</name>
<feature type="region of interest" description="Disordered" evidence="1">
    <location>
        <begin position="173"/>
        <end position="213"/>
    </location>
</feature>
<comment type="caution">
    <text evidence="3">The sequence shown here is derived from an EMBL/GenBank/DDBJ whole genome shotgun (WGS) entry which is preliminary data.</text>
</comment>
<dbReference type="FunFam" id="3.30.1370.10:FF:000011">
    <property type="entry name" value="KRR1 small subunit processome component"/>
    <property type="match status" value="1"/>
</dbReference>
<dbReference type="GO" id="GO:0003723">
    <property type="term" value="F:RNA binding"/>
    <property type="evidence" value="ECO:0007669"/>
    <property type="project" value="UniProtKB-KW"/>
</dbReference>
<feature type="region of interest" description="Disordered" evidence="1">
    <location>
        <begin position="136"/>
        <end position="161"/>
    </location>
</feature>
<dbReference type="SUPFAM" id="SSF54791">
    <property type="entry name" value="Eukaryotic type KH-domain (KH-domain type I)"/>
    <property type="match status" value="1"/>
</dbReference>
<sequence>MVKLLSRGVPIQQAKRILEDDTVCDVIKIGGLVRNKDRFVRRRQRLLGPQGATLKALELLTGCYMLVQGNTVCVIGSYAGLKSVRKVVTDCMNNIHPIYNIKTLMVKRELMKNPELANQSWDRFLPKFKKVNVKRKKVAKKQKTPYTPFPPPPPESKVDKSLTSGEYFLGEKEKEKVRREAKSKKQKEIKFQREEKRQKLFEPPKEFKVTTDKIQQPNQEVDIIALKKKMKKNKLGNYKKISN</sequence>
<evidence type="ECO:0000313" key="3">
    <source>
        <dbReference type="EMBL" id="KAI6657591.1"/>
    </source>
</evidence>
<dbReference type="InterPro" id="IPR036612">
    <property type="entry name" value="KH_dom_type_1_sf"/>
</dbReference>
<dbReference type="CDD" id="cd22394">
    <property type="entry name" value="KH-I_KRR1_rpt2"/>
    <property type="match status" value="1"/>
</dbReference>
<evidence type="ECO:0000259" key="2">
    <source>
        <dbReference type="Pfam" id="PF21800"/>
    </source>
</evidence>
<dbReference type="GO" id="GO:0032040">
    <property type="term" value="C:small-subunit processome"/>
    <property type="evidence" value="ECO:0007669"/>
    <property type="project" value="TreeGrafter"/>
</dbReference>
<dbReference type="AlphaFoldDB" id="A0AAV7K8E5"/>
<dbReference type="PANTHER" id="PTHR12581:SF0">
    <property type="entry name" value="KRR1 SMALL SUBUNIT PROCESSOME COMPONENT HOMOLOG"/>
    <property type="match status" value="1"/>
</dbReference>
<dbReference type="InterPro" id="IPR024166">
    <property type="entry name" value="rRNA_assembly_KRR1"/>
</dbReference>
<dbReference type="InterPro" id="IPR048548">
    <property type="entry name" value="KRR1-like_KH2"/>
</dbReference>
<evidence type="ECO:0000256" key="1">
    <source>
        <dbReference type="SAM" id="MobiDB-lite"/>
    </source>
</evidence>
<feature type="compositionally biased region" description="Basic and acidic residues" evidence="1">
    <location>
        <begin position="186"/>
        <end position="211"/>
    </location>
</feature>
<dbReference type="Gene3D" id="3.30.1370.10">
    <property type="entry name" value="K Homology domain, type 1"/>
    <property type="match status" value="1"/>
</dbReference>
<accession>A0AAV7K8E5</accession>
<gene>
    <name evidence="3" type="ORF">LOD99_334</name>
</gene>